<evidence type="ECO:0000259" key="1">
    <source>
        <dbReference type="Pfam" id="PF00496"/>
    </source>
</evidence>
<evidence type="ECO:0000313" key="2">
    <source>
        <dbReference type="EMBL" id="KXZ20009.1"/>
    </source>
</evidence>
<dbReference type="GO" id="GO:0043190">
    <property type="term" value="C:ATP-binding cassette (ABC) transporter complex"/>
    <property type="evidence" value="ECO:0007669"/>
    <property type="project" value="InterPro"/>
</dbReference>
<protein>
    <submittedName>
        <fullName evidence="2">ABC transporter substrate-binding protein</fullName>
    </submittedName>
</protein>
<dbReference type="CDD" id="cd00995">
    <property type="entry name" value="PBP2_NikA_DppA_OppA_like"/>
    <property type="match status" value="1"/>
</dbReference>
<dbReference type="PIRSF" id="PIRSF002741">
    <property type="entry name" value="MppA"/>
    <property type="match status" value="1"/>
</dbReference>
<keyword evidence="3" id="KW-1185">Reference proteome</keyword>
<comment type="caution">
    <text evidence="2">The sequence shown here is derived from an EMBL/GenBank/DDBJ whole genome shotgun (WGS) entry which is preliminary data.</text>
</comment>
<dbReference type="EMBL" id="LSBA01000015">
    <property type="protein sequence ID" value="KXZ20009.1"/>
    <property type="molecule type" value="Genomic_DNA"/>
</dbReference>
<sequence>MEGKALKKKTAGIIFALSVSLFISGCALRSSGEEERQPAADKKEETSIARTQKKEFKAADLAALPAKSKARKDTFVAGISAPGGVFLPYFYENGWDGNATDPIFESLVKLDKTGKPAPALAESWDISKDQLTYTFHLRKGLVFSDGSPLTAKDVAFTLTLLHDPAYAGYEDITTAYIKGGKTYKEGKAKSIEGIHIINDRTIKITTEKVSSKSLLLLGGQVLSKAYYGKDYQFGKLDYLKELYSKPLGAGPYQFTEYIPGQEIRYKANEHYYSGKPKTEKLIYKIIDPSTSLQLFETGELDYASFSPDNDTVEHLKSLGFANISVSVVNDYGLVYVNHKRPPFQDKEVRQALIYGLDRQKIVDVRFKRYGEVANVPVSPVSWAYNDKGVNPYTFNPEKAKELLDQAGWKTGKDGVRKKNGKKLEISYYTSKADDDFIPIAKENYADIGISLKPEVMDFNTEVAKINDKHYDLAAVSTSQILDPNDTVEKLASGHPNNVTGYSNPKADRLIEKGAGTLDINKRKEIYRQLYQELGKNPPYILVHYRQSARAVSGKIQGLEPDNYSGISSSLPNVSIK</sequence>
<dbReference type="STRING" id="1793963.AXI58_15635"/>
<dbReference type="InterPro" id="IPR000914">
    <property type="entry name" value="SBP_5_dom"/>
</dbReference>
<dbReference type="Pfam" id="PF00496">
    <property type="entry name" value="SBP_bac_5"/>
    <property type="match status" value="1"/>
</dbReference>
<evidence type="ECO:0000313" key="3">
    <source>
        <dbReference type="Proteomes" id="UP000075430"/>
    </source>
</evidence>
<organism evidence="2 3">
    <name type="scientific">Bacillus nakamurai</name>
    <dbReference type="NCBI Taxonomy" id="1793963"/>
    <lineage>
        <taxon>Bacteria</taxon>
        <taxon>Bacillati</taxon>
        <taxon>Bacillota</taxon>
        <taxon>Bacilli</taxon>
        <taxon>Bacillales</taxon>
        <taxon>Bacillaceae</taxon>
        <taxon>Bacillus</taxon>
    </lineage>
</organism>
<accession>A0A150F6X6</accession>
<dbReference type="PROSITE" id="PS51257">
    <property type="entry name" value="PROKAR_LIPOPROTEIN"/>
    <property type="match status" value="1"/>
</dbReference>
<dbReference type="Proteomes" id="UP000075430">
    <property type="component" value="Unassembled WGS sequence"/>
</dbReference>
<dbReference type="FunFam" id="3.90.76.10:FF:000004">
    <property type="entry name" value="Peptide ABC transporter substrate-binding protein"/>
    <property type="match status" value="1"/>
</dbReference>
<name>A0A150F6X6_9BACI</name>
<dbReference type="InterPro" id="IPR039424">
    <property type="entry name" value="SBP_5"/>
</dbReference>
<dbReference type="GO" id="GO:0042597">
    <property type="term" value="C:periplasmic space"/>
    <property type="evidence" value="ECO:0007669"/>
    <property type="project" value="UniProtKB-ARBA"/>
</dbReference>
<dbReference type="RefSeq" id="WP_061521704.1">
    <property type="nucleotide sequence ID" value="NZ_JARLZY010000026.1"/>
</dbReference>
<dbReference type="Gene3D" id="3.90.76.10">
    <property type="entry name" value="Dipeptide-binding Protein, Domain 1"/>
    <property type="match status" value="1"/>
</dbReference>
<dbReference type="Gene3D" id="3.40.190.10">
    <property type="entry name" value="Periplasmic binding protein-like II"/>
    <property type="match status" value="1"/>
</dbReference>
<dbReference type="InterPro" id="IPR030678">
    <property type="entry name" value="Peptide/Ni-bd"/>
</dbReference>
<proteinExistence type="predicted"/>
<dbReference type="GO" id="GO:0015833">
    <property type="term" value="P:peptide transport"/>
    <property type="evidence" value="ECO:0007669"/>
    <property type="project" value="TreeGrafter"/>
</dbReference>
<dbReference type="PANTHER" id="PTHR30290:SF81">
    <property type="entry name" value="OLIGOPEPTIDE-BINDING PROTEIN OPPA"/>
    <property type="match status" value="1"/>
</dbReference>
<dbReference type="Gene3D" id="3.10.105.10">
    <property type="entry name" value="Dipeptide-binding Protein, Domain 3"/>
    <property type="match status" value="1"/>
</dbReference>
<reference evidence="3" key="1">
    <citation type="submission" date="2016-02" db="EMBL/GenBank/DDBJ databases">
        <authorList>
            <person name="Dunlap C."/>
        </authorList>
    </citation>
    <scope>NUCLEOTIDE SEQUENCE [LARGE SCALE GENOMIC DNA]</scope>
    <source>
        <strain evidence="3">NRRL B-41092</strain>
    </source>
</reference>
<dbReference type="PANTHER" id="PTHR30290">
    <property type="entry name" value="PERIPLASMIC BINDING COMPONENT OF ABC TRANSPORTER"/>
    <property type="match status" value="1"/>
</dbReference>
<dbReference type="SUPFAM" id="SSF53850">
    <property type="entry name" value="Periplasmic binding protein-like II"/>
    <property type="match status" value="1"/>
</dbReference>
<dbReference type="GO" id="GO:1904680">
    <property type="term" value="F:peptide transmembrane transporter activity"/>
    <property type="evidence" value="ECO:0007669"/>
    <property type="project" value="TreeGrafter"/>
</dbReference>
<feature type="domain" description="Solute-binding protein family 5" evidence="1">
    <location>
        <begin position="115"/>
        <end position="486"/>
    </location>
</feature>
<dbReference type="AlphaFoldDB" id="A0A150F6X6"/>
<gene>
    <name evidence="2" type="ORF">AXI58_15635</name>
</gene>
<dbReference type="OrthoDB" id="9796817at2"/>